<dbReference type="Proteomes" id="UP000346198">
    <property type="component" value="Unassembled WGS sequence"/>
</dbReference>
<name>A0A6C2UHW1_9BACT</name>
<keyword evidence="3" id="KW-1185">Reference proteome</keyword>
<gene>
    <name evidence="2" type="ORF">SCARR_01511</name>
</gene>
<evidence type="ECO:0000313" key="3">
    <source>
        <dbReference type="Proteomes" id="UP000346198"/>
    </source>
</evidence>
<feature type="transmembrane region" description="Helical" evidence="1">
    <location>
        <begin position="54"/>
        <end position="75"/>
    </location>
</feature>
<feature type="transmembrane region" description="Helical" evidence="1">
    <location>
        <begin position="87"/>
        <end position="109"/>
    </location>
</feature>
<evidence type="ECO:0000256" key="1">
    <source>
        <dbReference type="SAM" id="Phobius"/>
    </source>
</evidence>
<evidence type="ECO:0000313" key="2">
    <source>
        <dbReference type="EMBL" id="VGO19453.1"/>
    </source>
</evidence>
<keyword evidence="1" id="KW-0812">Transmembrane</keyword>
<keyword evidence="1" id="KW-0472">Membrane</keyword>
<feature type="transmembrane region" description="Helical" evidence="1">
    <location>
        <begin position="20"/>
        <end position="42"/>
    </location>
</feature>
<organism evidence="2 3">
    <name type="scientific">Pontiella sulfatireligans</name>
    <dbReference type="NCBI Taxonomy" id="2750658"/>
    <lineage>
        <taxon>Bacteria</taxon>
        <taxon>Pseudomonadati</taxon>
        <taxon>Kiritimatiellota</taxon>
        <taxon>Kiritimatiellia</taxon>
        <taxon>Kiritimatiellales</taxon>
        <taxon>Pontiellaceae</taxon>
        <taxon>Pontiella</taxon>
    </lineage>
</organism>
<sequence length="110" mass="11702">MEQTDNNSENMIYKPVVGTALAVASGLSFFFLCMILPLVGPAGSRVEHAGKNKAAFVFVLLMTFGLAAVAAYSKIGRRKIDGGPQPWFSFGICGVCVLTLLVLLMNGFAI</sequence>
<accession>A0A6C2UHW1</accession>
<dbReference type="EMBL" id="CAAHFH010000001">
    <property type="protein sequence ID" value="VGO19453.1"/>
    <property type="molecule type" value="Genomic_DNA"/>
</dbReference>
<dbReference type="AlphaFoldDB" id="A0A6C2UHW1"/>
<dbReference type="RefSeq" id="WP_136060848.1">
    <property type="nucleotide sequence ID" value="NZ_CAAHFH010000001.1"/>
</dbReference>
<reference evidence="2 3" key="1">
    <citation type="submission" date="2019-04" db="EMBL/GenBank/DDBJ databases">
        <authorList>
            <person name="Van Vliet M D."/>
        </authorList>
    </citation>
    <scope>NUCLEOTIDE SEQUENCE [LARGE SCALE GENOMIC DNA]</scope>
    <source>
        <strain evidence="2 3">F21</strain>
    </source>
</reference>
<proteinExistence type="predicted"/>
<keyword evidence="1" id="KW-1133">Transmembrane helix</keyword>
<protein>
    <submittedName>
        <fullName evidence="2">Uncharacterized protein</fullName>
    </submittedName>
</protein>